<sequence>MSSFKQLYLGATLLLSLTHQAACNPTEEHDLSVRFGDAQDLDARDIENIRALVERDLEIRRGGDGAGGRGGKGSSATVTDGFPGYTPGGRGGGKGRRSLEIRRGGDGAGGRGGKGSSATVTDGFPGYTPGGGGNGKGRRSRETRKGGGGSGGRGGSSGGGKGKRSLDIRRGGMLNSGIRRKFN</sequence>
<dbReference type="Proteomes" id="UP000836387">
    <property type="component" value="Unassembled WGS sequence"/>
</dbReference>
<dbReference type="EMBL" id="CADEHS020000526">
    <property type="protein sequence ID" value="CAG9953427.1"/>
    <property type="molecule type" value="Genomic_DNA"/>
</dbReference>
<accession>A0ACA9UK32</accession>
<proteinExistence type="predicted"/>
<keyword evidence="2" id="KW-1185">Reference proteome</keyword>
<gene>
    <name evidence="1" type="ORF">CRV2_00018928</name>
</gene>
<evidence type="ECO:0000313" key="1">
    <source>
        <dbReference type="EMBL" id="CAG9953427.1"/>
    </source>
</evidence>
<reference evidence="1" key="2">
    <citation type="submission" date="2021-10" db="EMBL/GenBank/DDBJ databases">
        <authorList>
            <person name="Piombo E."/>
        </authorList>
    </citation>
    <scope>NUCLEOTIDE SEQUENCE</scope>
</reference>
<name>A0ACA9UK32_BIOOC</name>
<reference evidence="1" key="1">
    <citation type="submission" date="2020-04" db="EMBL/GenBank/DDBJ databases">
        <authorList>
            <person name="Broberg M."/>
        </authorList>
    </citation>
    <scope>NUCLEOTIDE SEQUENCE</scope>
</reference>
<organism evidence="1 2">
    <name type="scientific">Clonostachys rosea f. rosea IK726</name>
    <dbReference type="NCBI Taxonomy" id="1349383"/>
    <lineage>
        <taxon>Eukaryota</taxon>
        <taxon>Fungi</taxon>
        <taxon>Dikarya</taxon>
        <taxon>Ascomycota</taxon>
        <taxon>Pezizomycotina</taxon>
        <taxon>Sordariomycetes</taxon>
        <taxon>Hypocreomycetidae</taxon>
        <taxon>Hypocreales</taxon>
        <taxon>Bionectriaceae</taxon>
        <taxon>Clonostachys</taxon>
    </lineage>
</organism>
<comment type="caution">
    <text evidence="1">The sequence shown here is derived from an EMBL/GenBank/DDBJ whole genome shotgun (WGS) entry which is preliminary data.</text>
</comment>
<evidence type="ECO:0000313" key="2">
    <source>
        <dbReference type="Proteomes" id="UP000836387"/>
    </source>
</evidence>
<protein>
    <submittedName>
        <fullName evidence="1">Uncharacterized protein</fullName>
    </submittedName>
</protein>